<dbReference type="PANTHER" id="PTHR15854">
    <property type="entry name" value="THAP4 PROTEIN"/>
    <property type="match status" value="1"/>
</dbReference>
<protein>
    <recommendedName>
        <fullName evidence="1">Peroxynitrite isomerase</fullName>
        <ecNumber evidence="1">5.99.-.-</ecNumber>
    </recommendedName>
    <alternativeName>
        <fullName evidence="1">Ferric nitrobindin</fullName>
        <shortName evidence="1">Nb(III)</shortName>
    </alternativeName>
</protein>
<dbReference type="SUPFAM" id="SSF50814">
    <property type="entry name" value="Lipocalins"/>
    <property type="match status" value="1"/>
</dbReference>
<dbReference type="InterPro" id="IPR012674">
    <property type="entry name" value="Calycin"/>
</dbReference>
<gene>
    <name evidence="3" type="ORF">OO014_08530</name>
</gene>
<dbReference type="HAMAP" id="MF_01297">
    <property type="entry name" value="nitrobindin"/>
    <property type="match status" value="1"/>
</dbReference>
<sequence>MFHLDQDLPEPLRPLAWLIGRWEGAGVLGYPTIESAHFGQEIEVTHDGRSFLKWESRAWILDSATGERVRPAAVESGFWRPLPDGEVELLLAHPTGILELYYGTMEPARIQLKTDGVLRSPGAKEYNAATRMYGLVESKLMWAMDMAAVGQQLQSHLSATLTRVG</sequence>
<keyword evidence="1" id="KW-0408">Iron</keyword>
<comment type="caution">
    <text evidence="3">The sequence shown here is derived from an EMBL/GenBank/DDBJ whole genome shotgun (WGS) entry which is preliminary data.</text>
</comment>
<dbReference type="InterPro" id="IPR022939">
    <property type="entry name" value="Nb(III)_bact/plant"/>
</dbReference>
<evidence type="ECO:0000259" key="2">
    <source>
        <dbReference type="Pfam" id="PF08768"/>
    </source>
</evidence>
<comment type="catalytic activity">
    <reaction evidence="1">
        <text>peroxynitrite = nitrate</text>
        <dbReference type="Rhea" id="RHEA:63116"/>
        <dbReference type="ChEBI" id="CHEBI:17632"/>
        <dbReference type="ChEBI" id="CHEBI:25941"/>
    </reaction>
</comment>
<organism evidence="3 4">
    <name type="scientific">Intrasporangium calvum</name>
    <dbReference type="NCBI Taxonomy" id="53358"/>
    <lineage>
        <taxon>Bacteria</taxon>
        <taxon>Bacillati</taxon>
        <taxon>Actinomycetota</taxon>
        <taxon>Actinomycetes</taxon>
        <taxon>Micrococcales</taxon>
        <taxon>Intrasporangiaceae</taxon>
        <taxon>Intrasporangium</taxon>
    </lineage>
</organism>
<comment type="domain">
    <text evidence="1">Forms a 10-stranded antiparallel beta-barrel structure able to accommodate a hydrophobic ligand in its interior. In fact, this fold hosts the heme group, which is located in a wide surface cleft.</text>
</comment>
<dbReference type="Gene3D" id="2.40.128.20">
    <property type="match status" value="1"/>
</dbReference>
<comment type="similarity">
    <text evidence="1">Belongs to the nitrobindin family.</text>
</comment>
<dbReference type="Proteomes" id="UP001150259">
    <property type="component" value="Unassembled WGS sequence"/>
</dbReference>
<name>A0ABT5GHJ7_9MICO</name>
<feature type="short sequence motif" description="GXWXGXG" evidence="1">
    <location>
        <begin position="20"/>
        <end position="26"/>
    </location>
</feature>
<comment type="cofactor">
    <cofactor evidence="1">
        <name>heme b</name>
        <dbReference type="ChEBI" id="CHEBI:60344"/>
    </cofactor>
    <text evidence="1">Binds 1 heme b group per subunit, that coordinates a highly solvent-exposed Fe(III) atom.</text>
</comment>
<accession>A0ABT5GHJ7</accession>
<feature type="binding site" evidence="1">
    <location>
        <position position="32"/>
    </location>
    <ligand>
        <name>heme b</name>
        <dbReference type="ChEBI" id="CHEBI:60344"/>
    </ligand>
</feature>
<dbReference type="PANTHER" id="PTHR15854:SF4">
    <property type="entry name" value="PEROXYNITRITE ISOMERASE THAP4"/>
    <property type="match status" value="1"/>
</dbReference>
<dbReference type="Pfam" id="PF08768">
    <property type="entry name" value="THAP4_heme-bd"/>
    <property type="match status" value="1"/>
</dbReference>
<evidence type="ECO:0000313" key="4">
    <source>
        <dbReference type="Proteomes" id="UP001150259"/>
    </source>
</evidence>
<proteinExistence type="inferred from homology"/>
<feature type="binding site" description="axial binding residue" evidence="1">
    <location>
        <position position="156"/>
    </location>
    <ligand>
        <name>heme b</name>
        <dbReference type="ChEBI" id="CHEBI:60344"/>
    </ligand>
    <ligandPart>
        <name>Fe</name>
        <dbReference type="ChEBI" id="CHEBI:18248"/>
    </ligandPart>
</feature>
<reference evidence="3 4" key="1">
    <citation type="submission" date="2022-11" db="EMBL/GenBank/DDBJ databases">
        <title>Anaerobic phenanthrene biodegradation by a DNRA strain PheN6.</title>
        <authorList>
            <person name="Zhang Z."/>
        </authorList>
    </citation>
    <scope>NUCLEOTIDE SEQUENCE [LARGE SCALE GENOMIC DNA]</scope>
    <source>
        <strain evidence="3 4">PheN6</strain>
    </source>
</reference>
<keyword evidence="1" id="KW-0349">Heme</keyword>
<dbReference type="EC" id="5.99.-.-" evidence="1"/>
<dbReference type="CDD" id="cd07828">
    <property type="entry name" value="lipocalin_heme-bd-THAP4-like"/>
    <property type="match status" value="1"/>
</dbReference>
<evidence type="ECO:0000256" key="1">
    <source>
        <dbReference type="HAMAP-Rule" id="MF_01297"/>
    </source>
</evidence>
<dbReference type="InterPro" id="IPR045165">
    <property type="entry name" value="Nitrobindin"/>
</dbReference>
<keyword evidence="4" id="KW-1185">Reference proteome</keyword>
<evidence type="ECO:0000313" key="3">
    <source>
        <dbReference type="EMBL" id="MDC5697300.1"/>
    </source>
</evidence>
<keyword evidence="1" id="KW-0479">Metal-binding</keyword>
<comment type="pathway">
    <text evidence="1">Nitrogen metabolism.</text>
</comment>
<feature type="domain" description="THAP4-like heme-binding" evidence="2">
    <location>
        <begin position="12"/>
        <end position="163"/>
    </location>
</feature>
<dbReference type="InterPro" id="IPR014878">
    <property type="entry name" value="THAP4-like_heme-bd"/>
</dbReference>
<dbReference type="EMBL" id="JAPFQL010000030">
    <property type="protein sequence ID" value="MDC5697300.1"/>
    <property type="molecule type" value="Genomic_DNA"/>
</dbReference>
<dbReference type="RefSeq" id="WP_272461874.1">
    <property type="nucleotide sequence ID" value="NZ_JAPFQL010000030.1"/>
</dbReference>
<comment type="function">
    <text evidence="1">Heme-binding protein able to scavenge peroxynitrite and to protect free L-tyrosine against peroxynitrite-mediated nitration, by acting as a peroxynitrite isomerase that converts peroxynitrite to nitrate. Therefore, this protein likely plays a role in peroxynitrite sensing and in the detoxification of reactive nitrogen and oxygen species (RNS and ROS, respectively). Is able to bind nitric oxide (NO) in vitro, but may act as a sensor of peroxynitrite levels in vivo.</text>
</comment>
<feature type="binding site" evidence="1">
    <location>
        <position position="124"/>
    </location>
    <ligand>
        <name>heme b</name>
        <dbReference type="ChEBI" id="CHEBI:60344"/>
    </ligand>
</feature>
<keyword evidence="1" id="KW-0413">Isomerase</keyword>